<comment type="caution">
    <text evidence="7">The sequence shown here is derived from an EMBL/GenBank/DDBJ whole genome shotgun (WGS) entry which is preliminary data.</text>
</comment>
<evidence type="ECO:0000256" key="2">
    <source>
        <dbReference type="ARBA" id="ARBA00022475"/>
    </source>
</evidence>
<evidence type="ECO:0000313" key="7">
    <source>
        <dbReference type="EMBL" id="PIT12239.1"/>
    </source>
</evidence>
<organism evidence="7 8">
    <name type="scientific">Snodgrassella alvi</name>
    <dbReference type="NCBI Taxonomy" id="1196083"/>
    <lineage>
        <taxon>Bacteria</taxon>
        <taxon>Pseudomonadati</taxon>
        <taxon>Pseudomonadota</taxon>
        <taxon>Betaproteobacteria</taxon>
        <taxon>Neisseriales</taxon>
        <taxon>Neisseriaceae</taxon>
        <taxon>Snodgrassella</taxon>
    </lineage>
</organism>
<accession>A0A2N9WQV0</accession>
<feature type="transmembrane region" description="Helical" evidence="6">
    <location>
        <begin position="82"/>
        <end position="103"/>
    </location>
</feature>
<sequence length="230" mass="24769">MRPHNNYDFTQLGQASESQQAVVLRKAYALLGISFLPCAAGAYAGASVNFYSLFSNSWLSVVAFLIFAYGLSFAIEKNRYNNVGIALLMVFTFGIGFFVSPLLQFALASPIGSQIVGMAAMMTAGVFLTMAAIAHRSKSDMNGIGQFLFVGAVVLIIGMILNIFLQIPALSLTISAGFVIFSSLMIMWQIRTVIAGGEDSATSAALTLFISLYNIFTSLVHILLAIMDDR</sequence>
<comment type="similarity">
    <text evidence="6">Belongs to the BI1 family.</text>
</comment>
<keyword evidence="2" id="KW-1003">Cell membrane</keyword>
<feature type="transmembrane region" description="Helical" evidence="6">
    <location>
        <begin position="173"/>
        <end position="194"/>
    </location>
</feature>
<protein>
    <recommendedName>
        <fullName evidence="9">BAX inhibitor protein</fullName>
    </recommendedName>
</protein>
<evidence type="ECO:0000256" key="5">
    <source>
        <dbReference type="ARBA" id="ARBA00023136"/>
    </source>
</evidence>
<comment type="subcellular location">
    <subcellularLocation>
        <location evidence="1">Cell membrane</location>
        <topology evidence="1">Multi-pass membrane protein</topology>
    </subcellularLocation>
</comment>
<gene>
    <name evidence="7" type="ORF">BGI32_09660</name>
</gene>
<evidence type="ECO:0000256" key="1">
    <source>
        <dbReference type="ARBA" id="ARBA00004651"/>
    </source>
</evidence>
<dbReference type="EMBL" id="MDVB01000118">
    <property type="protein sequence ID" value="PIT12239.1"/>
    <property type="molecule type" value="Genomic_DNA"/>
</dbReference>
<dbReference type="PANTHER" id="PTHR23291:SF115">
    <property type="entry name" value="MODULATOR OF FTSH PROTEASE YCCA"/>
    <property type="match status" value="1"/>
</dbReference>
<evidence type="ECO:0000256" key="4">
    <source>
        <dbReference type="ARBA" id="ARBA00022989"/>
    </source>
</evidence>
<feature type="transmembrane region" description="Helical" evidence="6">
    <location>
        <begin position="27"/>
        <end position="46"/>
    </location>
</feature>
<dbReference type="Proteomes" id="UP000231293">
    <property type="component" value="Unassembled WGS sequence"/>
</dbReference>
<proteinExistence type="inferred from homology"/>
<evidence type="ECO:0000256" key="3">
    <source>
        <dbReference type="ARBA" id="ARBA00022692"/>
    </source>
</evidence>
<dbReference type="PANTHER" id="PTHR23291">
    <property type="entry name" value="BAX INHIBITOR-RELATED"/>
    <property type="match status" value="1"/>
</dbReference>
<keyword evidence="5 6" id="KW-0472">Membrane</keyword>
<evidence type="ECO:0008006" key="9">
    <source>
        <dbReference type="Google" id="ProtNLM"/>
    </source>
</evidence>
<evidence type="ECO:0000256" key="6">
    <source>
        <dbReference type="RuleBase" id="RU004379"/>
    </source>
</evidence>
<keyword evidence="4 6" id="KW-1133">Transmembrane helix</keyword>
<feature type="transmembrane region" description="Helical" evidence="6">
    <location>
        <begin position="115"/>
        <end position="135"/>
    </location>
</feature>
<dbReference type="GO" id="GO:0005886">
    <property type="term" value="C:plasma membrane"/>
    <property type="evidence" value="ECO:0007669"/>
    <property type="project" value="UniProtKB-SubCell"/>
</dbReference>
<dbReference type="AlphaFoldDB" id="A0A2N9WQV0"/>
<feature type="transmembrane region" description="Helical" evidence="6">
    <location>
        <begin position="147"/>
        <end position="167"/>
    </location>
</feature>
<name>A0A2N9WQV0_9NEIS</name>
<dbReference type="RefSeq" id="WP_100089995.1">
    <property type="nucleotide sequence ID" value="NZ_MDVB01000118.1"/>
</dbReference>
<dbReference type="InterPro" id="IPR006214">
    <property type="entry name" value="Bax_inhibitor_1-related"/>
</dbReference>
<evidence type="ECO:0000313" key="8">
    <source>
        <dbReference type="Proteomes" id="UP000231293"/>
    </source>
</evidence>
<feature type="transmembrane region" description="Helical" evidence="6">
    <location>
        <begin position="206"/>
        <end position="227"/>
    </location>
</feature>
<keyword evidence="3 6" id="KW-0812">Transmembrane</keyword>
<reference evidence="7 8" key="1">
    <citation type="journal article" date="2017" name="MBio">
        <title>Type VI secretion-mediated competition in the bee gut microbiome.</title>
        <authorList>
            <person name="Steele M.I."/>
            <person name="Kwong W.K."/>
            <person name="Powell J.E."/>
            <person name="Whiteley M."/>
            <person name="Moran N.A."/>
        </authorList>
    </citation>
    <scope>NUCLEOTIDE SEQUENCE [LARGE SCALE GENOMIC DNA]</scope>
    <source>
        <strain evidence="7 8">App2-2</strain>
    </source>
</reference>
<dbReference type="Pfam" id="PF01027">
    <property type="entry name" value="Bax1-I"/>
    <property type="match status" value="1"/>
</dbReference>
<feature type="transmembrane region" description="Helical" evidence="6">
    <location>
        <begin position="58"/>
        <end position="75"/>
    </location>
</feature>